<evidence type="ECO:0000256" key="1">
    <source>
        <dbReference type="SAM" id="Coils"/>
    </source>
</evidence>
<keyword evidence="2" id="KW-0732">Signal</keyword>
<feature type="chain" id="PRO_5046343220" evidence="2">
    <location>
        <begin position="27"/>
        <end position="270"/>
    </location>
</feature>
<evidence type="ECO:0000313" key="3">
    <source>
        <dbReference type="EMBL" id="KIL38713.1"/>
    </source>
</evidence>
<evidence type="ECO:0000313" key="4">
    <source>
        <dbReference type="Proteomes" id="UP000031967"/>
    </source>
</evidence>
<name>A0ABR5ACG1_9BACL</name>
<feature type="signal peptide" evidence="2">
    <location>
        <begin position="1"/>
        <end position="26"/>
    </location>
</feature>
<evidence type="ECO:0000256" key="2">
    <source>
        <dbReference type="SAM" id="SignalP"/>
    </source>
</evidence>
<feature type="coiled-coil region" evidence="1">
    <location>
        <begin position="86"/>
        <end position="114"/>
    </location>
</feature>
<reference evidence="3 4" key="1">
    <citation type="submission" date="2014-12" db="EMBL/GenBank/DDBJ databases">
        <title>Draft genome sequence of Paenibacillus kamchatkensis strain B-2647.</title>
        <authorList>
            <person name="Karlyshev A.V."/>
            <person name="Kudryashova E.B."/>
        </authorList>
    </citation>
    <scope>NUCLEOTIDE SEQUENCE [LARGE SCALE GENOMIC DNA]</scope>
    <source>
        <strain evidence="3 4">VKM B-2647</strain>
    </source>
</reference>
<comment type="caution">
    <text evidence="3">The sequence shown here is derived from an EMBL/GenBank/DDBJ whole genome shotgun (WGS) entry which is preliminary data.</text>
</comment>
<gene>
    <name evidence="3" type="ORF">SD70_24605</name>
</gene>
<accession>A0ABR5ACG1</accession>
<proteinExistence type="predicted"/>
<dbReference type="EMBL" id="JXAK01000053">
    <property type="protein sequence ID" value="KIL38713.1"/>
    <property type="molecule type" value="Genomic_DNA"/>
</dbReference>
<protein>
    <submittedName>
        <fullName evidence="3">Uncharacterized protein</fullName>
    </submittedName>
</protein>
<organism evidence="3 4">
    <name type="scientific">Gordoniibacillus kamchatkensis</name>
    <dbReference type="NCBI Taxonomy" id="1590651"/>
    <lineage>
        <taxon>Bacteria</taxon>
        <taxon>Bacillati</taxon>
        <taxon>Bacillota</taxon>
        <taxon>Bacilli</taxon>
        <taxon>Bacillales</taxon>
        <taxon>Paenibacillaceae</taxon>
        <taxon>Gordoniibacillus</taxon>
    </lineage>
</organism>
<sequence length="270" mass="30294">MYMRKLNKVWLIVVLGLLVAAPPVGAASVEMAPTVKAAFDKMVASADSSLASRMTLTYQDLATLQTQNEEWDRNNGAIHADNSERLSQFSKEMKQLDAEKRQKLELEYKQTREKYEPLFNSYSALNKQIVVAKFFKSKEVNAALRAQAEAMKIPVQLAREDIKAKLDAWNAAKQSTADTVKRVRQTLAETKPLQDQIKAKKKSVTSLNGRFSEAWKGFSPAVKKADASAAMNALTEAVSISRQRNDLKESIYALEVNIKDILQRAKRQLD</sequence>
<keyword evidence="1" id="KW-0175">Coiled coil</keyword>
<dbReference type="Proteomes" id="UP000031967">
    <property type="component" value="Unassembled WGS sequence"/>
</dbReference>
<keyword evidence="4" id="KW-1185">Reference proteome</keyword>